<evidence type="ECO:0000313" key="3">
    <source>
        <dbReference type="Proteomes" id="UP000499080"/>
    </source>
</evidence>
<keyword evidence="3" id="KW-1185">Reference proteome</keyword>
<reference evidence="2 3" key="1">
    <citation type="journal article" date="2019" name="Sci. Rep.">
        <title>Orb-weaving spider Araneus ventricosus genome elucidates the spidroin gene catalogue.</title>
        <authorList>
            <person name="Kono N."/>
            <person name="Nakamura H."/>
            <person name="Ohtoshi R."/>
            <person name="Moran D.A.P."/>
            <person name="Shinohara A."/>
            <person name="Yoshida Y."/>
            <person name="Fujiwara M."/>
            <person name="Mori M."/>
            <person name="Tomita M."/>
            <person name="Arakawa K."/>
        </authorList>
    </citation>
    <scope>NUCLEOTIDE SEQUENCE [LARGE SCALE GENOMIC DNA]</scope>
</reference>
<gene>
    <name evidence="2" type="ORF">AVEN_166864_1</name>
</gene>
<sequence>MFSVDSENSTLRSGSSSAWMTFVIPQNVHAIDVTDFHLLRERRVPFVELLSVTGSTCVEEISSVAVFGHLASMTKPVFLNFMISFSTLSWFICIILCFALKERATWRMVTLPANRIMPTLSSFISCITFQLVHISQNEKEISHRFYHFYRYL</sequence>
<accession>A0A4Y2L1P9</accession>
<keyword evidence="1" id="KW-0472">Membrane</keyword>
<dbReference type="AlphaFoldDB" id="A0A4Y2L1P9"/>
<keyword evidence="1" id="KW-1133">Transmembrane helix</keyword>
<organism evidence="2 3">
    <name type="scientific">Araneus ventricosus</name>
    <name type="common">Orbweaver spider</name>
    <name type="synonym">Epeira ventricosa</name>
    <dbReference type="NCBI Taxonomy" id="182803"/>
    <lineage>
        <taxon>Eukaryota</taxon>
        <taxon>Metazoa</taxon>
        <taxon>Ecdysozoa</taxon>
        <taxon>Arthropoda</taxon>
        <taxon>Chelicerata</taxon>
        <taxon>Arachnida</taxon>
        <taxon>Araneae</taxon>
        <taxon>Araneomorphae</taxon>
        <taxon>Entelegynae</taxon>
        <taxon>Araneoidea</taxon>
        <taxon>Araneidae</taxon>
        <taxon>Araneus</taxon>
    </lineage>
</organism>
<dbReference type="Proteomes" id="UP000499080">
    <property type="component" value="Unassembled WGS sequence"/>
</dbReference>
<evidence type="ECO:0000313" key="2">
    <source>
        <dbReference type="EMBL" id="GBN07556.1"/>
    </source>
</evidence>
<name>A0A4Y2L1P9_ARAVE</name>
<dbReference type="EMBL" id="BGPR01005166">
    <property type="protein sequence ID" value="GBN07556.1"/>
    <property type="molecule type" value="Genomic_DNA"/>
</dbReference>
<feature type="transmembrane region" description="Helical" evidence="1">
    <location>
        <begin position="77"/>
        <end position="100"/>
    </location>
</feature>
<comment type="caution">
    <text evidence="2">The sequence shown here is derived from an EMBL/GenBank/DDBJ whole genome shotgun (WGS) entry which is preliminary data.</text>
</comment>
<keyword evidence="1" id="KW-0812">Transmembrane</keyword>
<evidence type="ECO:0000256" key="1">
    <source>
        <dbReference type="SAM" id="Phobius"/>
    </source>
</evidence>
<proteinExistence type="predicted"/>
<protein>
    <submittedName>
        <fullName evidence="2">Uncharacterized protein</fullName>
    </submittedName>
</protein>